<evidence type="ECO:0000256" key="6">
    <source>
        <dbReference type="ARBA" id="ARBA00022824"/>
    </source>
</evidence>
<evidence type="ECO:0000256" key="9">
    <source>
        <dbReference type="ARBA" id="ARBA00023136"/>
    </source>
</evidence>
<keyword evidence="10" id="KW-0012">Acyltransferase</keyword>
<reference evidence="12" key="1">
    <citation type="submission" date="2023-07" db="EMBL/GenBank/DDBJ databases">
        <authorList>
            <consortium name="CYATHOMIX"/>
        </authorList>
    </citation>
    <scope>NUCLEOTIDE SEQUENCE</scope>
    <source>
        <strain evidence="12">N/A</strain>
    </source>
</reference>
<keyword evidence="3" id="KW-0444">Lipid biosynthesis</keyword>
<keyword evidence="4 11" id="KW-0808">Transferase</keyword>
<evidence type="ECO:0000313" key="13">
    <source>
        <dbReference type="Proteomes" id="UP001176961"/>
    </source>
</evidence>
<evidence type="ECO:0000256" key="5">
    <source>
        <dbReference type="ARBA" id="ARBA00022692"/>
    </source>
</evidence>
<dbReference type="GO" id="GO:0004144">
    <property type="term" value="F:diacylglycerol O-acyltransferase activity"/>
    <property type="evidence" value="ECO:0007669"/>
    <property type="project" value="TreeGrafter"/>
</dbReference>
<evidence type="ECO:0000313" key="12">
    <source>
        <dbReference type="EMBL" id="CAJ0588070.1"/>
    </source>
</evidence>
<dbReference type="InterPro" id="IPR007130">
    <property type="entry name" value="DAGAT"/>
</dbReference>
<gene>
    <name evidence="12" type="ORF">CYNAS_LOCUS53</name>
</gene>
<keyword evidence="9 11" id="KW-0472">Membrane</keyword>
<evidence type="ECO:0000256" key="8">
    <source>
        <dbReference type="ARBA" id="ARBA00023098"/>
    </source>
</evidence>
<dbReference type="GO" id="GO:0019432">
    <property type="term" value="P:triglyceride biosynthetic process"/>
    <property type="evidence" value="ECO:0007669"/>
    <property type="project" value="TreeGrafter"/>
</dbReference>
<evidence type="ECO:0000256" key="10">
    <source>
        <dbReference type="ARBA" id="ARBA00023315"/>
    </source>
</evidence>
<evidence type="ECO:0000256" key="3">
    <source>
        <dbReference type="ARBA" id="ARBA00022516"/>
    </source>
</evidence>
<keyword evidence="8" id="KW-0443">Lipid metabolism</keyword>
<sequence>MYLNNQFDLFDGSLDKVINKLKSPFTHPIHFLGIDWAPMLVPFKRRLETLAVAHFIFIWLIVPFISVWLPFYIFFHTSYWWTMVIYAIWTIYDFRKPRRGSRNWTWYKNHPLWKQFADYFPLRLVKTAELPPDRNYIIGSHPHGILSIGAFTTMITNATGFPEKFPGLKPTILTLNGQFWFPFRREISIGLGGVEASRESLQYLLENPGKGRAIAIVLGGAQELLDACPGAHVLHLSSRRGFCRFALKYGADLVPMYNFGENDVFDTVPSPRGTALRKFQEFVKRWWGFCPPLAKGRGIFNYTFGLLPHRRPITTVMGAPIRVERVESPSEEDIDKLHAEYCKALTELFEAHKSLHNIPKDVHLTIY</sequence>
<protein>
    <recommendedName>
        <fullName evidence="11">Acyltransferase</fullName>
        <ecNumber evidence="11">2.3.1.-</ecNumber>
    </recommendedName>
</protein>
<evidence type="ECO:0000256" key="1">
    <source>
        <dbReference type="ARBA" id="ARBA00004477"/>
    </source>
</evidence>
<dbReference type="Pfam" id="PF03982">
    <property type="entry name" value="DAGAT"/>
    <property type="match status" value="1"/>
</dbReference>
<evidence type="ECO:0000256" key="7">
    <source>
        <dbReference type="ARBA" id="ARBA00022989"/>
    </source>
</evidence>
<dbReference type="AlphaFoldDB" id="A0AA36GJ59"/>
<dbReference type="PANTHER" id="PTHR12317">
    <property type="entry name" value="DIACYLGLYCEROL O-ACYLTRANSFERASE"/>
    <property type="match status" value="1"/>
</dbReference>
<evidence type="ECO:0000256" key="2">
    <source>
        <dbReference type="ARBA" id="ARBA00005420"/>
    </source>
</evidence>
<dbReference type="Proteomes" id="UP001176961">
    <property type="component" value="Unassembled WGS sequence"/>
</dbReference>
<organism evidence="12 13">
    <name type="scientific">Cylicocyclus nassatus</name>
    <name type="common">Nematode worm</name>
    <dbReference type="NCBI Taxonomy" id="53992"/>
    <lineage>
        <taxon>Eukaryota</taxon>
        <taxon>Metazoa</taxon>
        <taxon>Ecdysozoa</taxon>
        <taxon>Nematoda</taxon>
        <taxon>Chromadorea</taxon>
        <taxon>Rhabditida</taxon>
        <taxon>Rhabditina</taxon>
        <taxon>Rhabditomorpha</taxon>
        <taxon>Strongyloidea</taxon>
        <taxon>Strongylidae</taxon>
        <taxon>Cylicocyclus</taxon>
    </lineage>
</organism>
<dbReference type="PANTHER" id="PTHR12317:SF71">
    <property type="entry name" value="ACYLTRANSFERASE"/>
    <property type="match status" value="1"/>
</dbReference>
<dbReference type="CDD" id="cd07987">
    <property type="entry name" value="LPLAT_MGAT-like"/>
    <property type="match status" value="1"/>
</dbReference>
<comment type="caution">
    <text evidence="12">The sequence shown here is derived from an EMBL/GenBank/DDBJ whole genome shotgun (WGS) entry which is preliminary data.</text>
</comment>
<proteinExistence type="inferred from homology"/>
<comment type="subcellular location">
    <subcellularLocation>
        <location evidence="1 11">Endoplasmic reticulum membrane</location>
        <topology evidence="1 11">Multi-pass membrane protein</topology>
    </subcellularLocation>
</comment>
<keyword evidence="5 11" id="KW-0812">Transmembrane</keyword>
<dbReference type="EC" id="2.3.1.-" evidence="11"/>
<accession>A0AA36GJ59</accession>
<dbReference type="EMBL" id="CATQJL010000001">
    <property type="protein sequence ID" value="CAJ0588070.1"/>
    <property type="molecule type" value="Genomic_DNA"/>
</dbReference>
<keyword evidence="13" id="KW-1185">Reference proteome</keyword>
<keyword evidence="6 11" id="KW-0256">Endoplasmic reticulum</keyword>
<name>A0AA36GJ59_CYLNA</name>
<dbReference type="GO" id="GO:0005789">
    <property type="term" value="C:endoplasmic reticulum membrane"/>
    <property type="evidence" value="ECO:0007669"/>
    <property type="project" value="UniProtKB-SubCell"/>
</dbReference>
<comment type="similarity">
    <text evidence="2 11">Belongs to the diacylglycerol acyltransferase family.</text>
</comment>
<keyword evidence="7 11" id="KW-1133">Transmembrane helix</keyword>
<feature type="transmembrane region" description="Helical" evidence="11">
    <location>
        <begin position="71"/>
        <end position="92"/>
    </location>
</feature>
<feature type="transmembrane region" description="Helical" evidence="11">
    <location>
        <begin position="47"/>
        <end position="65"/>
    </location>
</feature>
<evidence type="ECO:0000256" key="4">
    <source>
        <dbReference type="ARBA" id="ARBA00022679"/>
    </source>
</evidence>
<evidence type="ECO:0000256" key="11">
    <source>
        <dbReference type="RuleBase" id="RU367023"/>
    </source>
</evidence>